<keyword evidence="5" id="KW-1185">Reference proteome</keyword>
<dbReference type="Gene3D" id="2.130.10.10">
    <property type="entry name" value="YVTN repeat-like/Quinoprotein amine dehydrogenase"/>
    <property type="match status" value="2"/>
</dbReference>
<dbReference type="PROSITE" id="PS00678">
    <property type="entry name" value="WD_REPEATS_1"/>
    <property type="match status" value="1"/>
</dbReference>
<protein>
    <submittedName>
        <fullName evidence="4">Guanine nucleotide-binding protein subunit beta</fullName>
    </submittedName>
</protein>
<dbReference type="AlphaFoldDB" id="A0A0M0JI07"/>
<feature type="repeat" description="WD" evidence="3">
    <location>
        <begin position="196"/>
        <end position="240"/>
    </location>
</feature>
<dbReference type="InterPro" id="IPR020472">
    <property type="entry name" value="WD40_PAC1"/>
</dbReference>
<dbReference type="CDD" id="cd00200">
    <property type="entry name" value="WD40"/>
    <property type="match status" value="1"/>
</dbReference>
<keyword evidence="2" id="KW-0677">Repeat</keyword>
<evidence type="ECO:0000256" key="1">
    <source>
        <dbReference type="ARBA" id="ARBA00022574"/>
    </source>
</evidence>
<dbReference type="PANTHER" id="PTHR19848">
    <property type="entry name" value="WD40 REPEAT PROTEIN"/>
    <property type="match status" value="1"/>
</dbReference>
<dbReference type="SMART" id="SM00320">
    <property type="entry name" value="WD40"/>
    <property type="match status" value="6"/>
</dbReference>
<reference evidence="5" key="1">
    <citation type="journal article" date="2015" name="PLoS Genet.">
        <title>Genome Sequence and Transcriptome Analyses of Chrysochromulina tobin: Metabolic Tools for Enhanced Algal Fitness in the Prominent Order Prymnesiales (Haptophyceae).</title>
        <authorList>
            <person name="Hovde B.T."/>
            <person name="Deodato C.R."/>
            <person name="Hunsperger H.M."/>
            <person name="Ryken S.A."/>
            <person name="Yost W."/>
            <person name="Jha R.K."/>
            <person name="Patterson J."/>
            <person name="Monnat R.J. Jr."/>
            <person name="Barlow S.B."/>
            <person name="Starkenburg S.R."/>
            <person name="Cattolico R.A."/>
        </authorList>
    </citation>
    <scope>NUCLEOTIDE SEQUENCE</scope>
    <source>
        <strain evidence="5">CCMP291</strain>
    </source>
</reference>
<feature type="repeat" description="WD" evidence="3">
    <location>
        <begin position="301"/>
        <end position="342"/>
    </location>
</feature>
<evidence type="ECO:0000256" key="3">
    <source>
        <dbReference type="PROSITE-ProRule" id="PRU00221"/>
    </source>
</evidence>
<proteinExistence type="predicted"/>
<name>A0A0M0JI07_9EUKA</name>
<evidence type="ECO:0000256" key="2">
    <source>
        <dbReference type="ARBA" id="ARBA00022737"/>
    </source>
</evidence>
<keyword evidence="1 3" id="KW-0853">WD repeat</keyword>
<accession>A0A0M0JI07</accession>
<dbReference type="PROSITE" id="PS50082">
    <property type="entry name" value="WD_REPEATS_2"/>
    <property type="match status" value="3"/>
</dbReference>
<dbReference type="InterPro" id="IPR015943">
    <property type="entry name" value="WD40/YVTN_repeat-like_dom_sf"/>
</dbReference>
<dbReference type="SUPFAM" id="SSF50978">
    <property type="entry name" value="WD40 repeat-like"/>
    <property type="match status" value="1"/>
</dbReference>
<evidence type="ECO:0000313" key="4">
    <source>
        <dbReference type="EMBL" id="KOO26219.1"/>
    </source>
</evidence>
<dbReference type="OrthoDB" id="10255630at2759"/>
<dbReference type="PRINTS" id="PR00320">
    <property type="entry name" value="GPROTEINBRPT"/>
</dbReference>
<feature type="repeat" description="WD" evidence="3">
    <location>
        <begin position="129"/>
        <end position="151"/>
    </location>
</feature>
<dbReference type="PROSITE" id="PS50294">
    <property type="entry name" value="WD_REPEATS_REGION"/>
    <property type="match status" value="2"/>
</dbReference>
<gene>
    <name evidence="4" type="ORF">Ctob_002913</name>
</gene>
<evidence type="ECO:0000313" key="5">
    <source>
        <dbReference type="Proteomes" id="UP000037460"/>
    </source>
</evidence>
<comment type="caution">
    <text evidence="4">The sequence shown here is derived from an EMBL/GenBank/DDBJ whole genome shotgun (WGS) entry which is preliminary data.</text>
</comment>
<dbReference type="PANTHER" id="PTHR19848:SF8">
    <property type="entry name" value="F-BOX AND WD REPEAT DOMAIN CONTAINING 7"/>
    <property type="match status" value="1"/>
</dbReference>
<organism evidence="4 5">
    <name type="scientific">Chrysochromulina tobinii</name>
    <dbReference type="NCBI Taxonomy" id="1460289"/>
    <lineage>
        <taxon>Eukaryota</taxon>
        <taxon>Haptista</taxon>
        <taxon>Haptophyta</taxon>
        <taxon>Prymnesiophyceae</taxon>
        <taxon>Prymnesiales</taxon>
        <taxon>Chrysochromulinaceae</taxon>
        <taxon>Chrysochromulina</taxon>
    </lineage>
</organism>
<dbReference type="EMBL" id="JWZX01002880">
    <property type="protein sequence ID" value="KOO26219.1"/>
    <property type="molecule type" value="Genomic_DNA"/>
</dbReference>
<sequence>MPAKAQVEDKIRSMLIANYEACGLKKNKPIALYTDAVSLQLPKLPKAHNLVELLVIDDKTGVPSGKGKRQIPKKINGIKWGDGGAEFKDRIAFARQDHVLTVYDCAKKTMVAAAKAPWTQCMAMHKNKVVSGGMDNAVTVWDVQSGKLAEKKKIVEHDGYISSLVMSKDGTKYFSSAGDGDSRLVDLAKSTTITRFCGHTKDALSLNFARDDEGQKLFATCSSDLTVKLWDVVSGKCVADLKGKPGVGMFPSYCRRGLDAPVAAYNTCAMFPMEKMYVAAGGVGDFVYLFDIRTQTMVTAYRRDNQDVTSLAWSSSGRVLYAGEDDGSIIVWDIYTNDGENRSYSEKKQAHVAYDHANNIDKTQSVVQSLAVSEDGILASGGFDSKVILWQRGA</sequence>
<dbReference type="Proteomes" id="UP000037460">
    <property type="component" value="Unassembled WGS sequence"/>
</dbReference>
<dbReference type="InterPro" id="IPR036322">
    <property type="entry name" value="WD40_repeat_dom_sf"/>
</dbReference>
<dbReference type="InterPro" id="IPR001680">
    <property type="entry name" value="WD40_rpt"/>
</dbReference>
<dbReference type="Pfam" id="PF00400">
    <property type="entry name" value="WD40"/>
    <property type="match status" value="3"/>
</dbReference>
<dbReference type="InterPro" id="IPR019775">
    <property type="entry name" value="WD40_repeat_CS"/>
</dbReference>